<protein>
    <recommendedName>
        <fullName evidence="3">Sulfotransferase family protein</fullName>
    </recommendedName>
</protein>
<organism evidence="1 2">
    <name type="scientific">Sinimarinibacterium thermocellulolyticum</name>
    <dbReference type="NCBI Taxonomy" id="3170016"/>
    <lineage>
        <taxon>Bacteria</taxon>
        <taxon>Pseudomonadati</taxon>
        <taxon>Pseudomonadota</taxon>
        <taxon>Gammaproteobacteria</taxon>
        <taxon>Nevskiales</taxon>
        <taxon>Nevskiaceae</taxon>
        <taxon>Sinimarinibacterium</taxon>
    </lineage>
</organism>
<dbReference type="EMBL" id="JBEPIJ010000001">
    <property type="protein sequence ID" value="MES0872762.1"/>
    <property type="molecule type" value="Genomic_DNA"/>
</dbReference>
<dbReference type="Gene3D" id="3.40.50.300">
    <property type="entry name" value="P-loop containing nucleotide triphosphate hydrolases"/>
    <property type="match status" value="1"/>
</dbReference>
<comment type="caution">
    <text evidence="1">The sequence shown here is derived from an EMBL/GenBank/DDBJ whole genome shotgun (WGS) entry which is preliminary data.</text>
</comment>
<gene>
    <name evidence="1" type="ORF">ABSH63_01870</name>
</gene>
<sequence length="298" mass="32797">MRVTPPLFVLAAPFCGASYVAGCLGMHPRLYAVPELCLLMADDVGELLDIFRLSQGPQADGLLRTIAQLEFGAQDDASIAAANDWLAQRSAWRTAQLLEEIAARVAPRRLVVPDTEAPLRPLDLRRLRRGYADAGVLHLTRHPWTQGCLLDAWAQDRLFVPPDYKDHGFIPALIEPQLPWLRCNRNIETAFAERARHLRVEDVETADDVTLAQLCEIAGVDADADALAAMREPERWIYAGYGPGAAPYGLEADVLETFSDEVLELAAAASLDAALPWRPDGAGFDARLVELARRYGYA</sequence>
<accession>A0ABV2A6C7</accession>
<keyword evidence="2" id="KW-1185">Reference proteome</keyword>
<name>A0ABV2A6C7_9GAMM</name>
<dbReference type="RefSeq" id="WP_352886892.1">
    <property type="nucleotide sequence ID" value="NZ_JBEPIJ010000001.1"/>
</dbReference>
<reference evidence="1 2" key="1">
    <citation type="submission" date="2024-06" db="EMBL/GenBank/DDBJ databases">
        <authorList>
            <person name="Li Z."/>
            <person name="Jiang Y."/>
        </authorList>
    </citation>
    <scope>NUCLEOTIDE SEQUENCE [LARGE SCALE GENOMIC DNA]</scope>
    <source>
        <strain evidence="1 2">HSW-8</strain>
    </source>
</reference>
<dbReference type="InterPro" id="IPR027417">
    <property type="entry name" value="P-loop_NTPase"/>
</dbReference>
<dbReference type="Proteomes" id="UP001465331">
    <property type="component" value="Unassembled WGS sequence"/>
</dbReference>
<proteinExistence type="predicted"/>
<evidence type="ECO:0000313" key="1">
    <source>
        <dbReference type="EMBL" id="MES0872762.1"/>
    </source>
</evidence>
<evidence type="ECO:0000313" key="2">
    <source>
        <dbReference type="Proteomes" id="UP001465331"/>
    </source>
</evidence>
<evidence type="ECO:0008006" key="3">
    <source>
        <dbReference type="Google" id="ProtNLM"/>
    </source>
</evidence>
<dbReference type="SUPFAM" id="SSF52540">
    <property type="entry name" value="P-loop containing nucleoside triphosphate hydrolases"/>
    <property type="match status" value="1"/>
</dbReference>